<reference evidence="3" key="1">
    <citation type="submission" date="2022-07" db="EMBL/GenBank/DDBJ databases">
        <authorList>
            <person name="Trinca V."/>
            <person name="Uliana J.V.C."/>
            <person name="Torres T.T."/>
            <person name="Ward R.J."/>
            <person name="Monesi N."/>
        </authorList>
    </citation>
    <scope>NUCLEOTIDE SEQUENCE</scope>
    <source>
        <strain evidence="3">HSMRA1968</strain>
        <tissue evidence="3">Whole embryos</tissue>
    </source>
</reference>
<dbReference type="AlphaFoldDB" id="A0A9Q0MSX3"/>
<dbReference type="GO" id="GO:0020037">
    <property type="term" value="F:heme binding"/>
    <property type="evidence" value="ECO:0007669"/>
    <property type="project" value="InterPro"/>
</dbReference>
<gene>
    <name evidence="3" type="primary">Pxd_2</name>
    <name evidence="3" type="ORF">Bhyg_10117</name>
</gene>
<dbReference type="PROSITE" id="PS50292">
    <property type="entry name" value="PEROXIDASE_3"/>
    <property type="match status" value="1"/>
</dbReference>
<dbReference type="PRINTS" id="PR00457">
    <property type="entry name" value="ANPEROXIDASE"/>
</dbReference>
<dbReference type="Gene3D" id="1.10.640.10">
    <property type="entry name" value="Haem peroxidase domain superfamily, animal type"/>
    <property type="match status" value="1"/>
</dbReference>
<dbReference type="InterPro" id="IPR019791">
    <property type="entry name" value="Haem_peroxidase_animal"/>
</dbReference>
<dbReference type="OrthoDB" id="823504at2759"/>
<dbReference type="InterPro" id="IPR037120">
    <property type="entry name" value="Haem_peroxidase_sf_animal"/>
</dbReference>
<dbReference type="EMBL" id="WJQU01000003">
    <property type="protein sequence ID" value="KAJ6637387.1"/>
    <property type="molecule type" value="Genomic_DNA"/>
</dbReference>
<comment type="caution">
    <text evidence="3">The sequence shown here is derived from an EMBL/GenBank/DDBJ whole genome shotgun (WGS) entry which is preliminary data.</text>
</comment>
<keyword evidence="2" id="KW-0479">Metal-binding</keyword>
<feature type="binding site" description="axial binding residue" evidence="2">
    <location>
        <position position="319"/>
    </location>
    <ligand>
        <name>heme b</name>
        <dbReference type="ChEBI" id="CHEBI:60344"/>
    </ligand>
    <ligandPart>
        <name>Fe</name>
        <dbReference type="ChEBI" id="CHEBI:18248"/>
    </ligandPart>
</feature>
<keyword evidence="4" id="KW-1185">Reference proteome</keyword>
<evidence type="ECO:0000256" key="1">
    <source>
        <dbReference type="ARBA" id="ARBA00022559"/>
    </source>
</evidence>
<dbReference type="PANTHER" id="PTHR11475">
    <property type="entry name" value="OXIDASE/PEROXIDASE"/>
    <property type="match status" value="1"/>
</dbReference>
<proteinExistence type="predicted"/>
<evidence type="ECO:0000256" key="2">
    <source>
        <dbReference type="PIRSR" id="PIRSR619791-2"/>
    </source>
</evidence>
<dbReference type="SUPFAM" id="SSF48113">
    <property type="entry name" value="Heme-dependent peroxidases"/>
    <property type="match status" value="1"/>
</dbReference>
<dbReference type="Proteomes" id="UP001151699">
    <property type="component" value="Chromosome X"/>
</dbReference>
<evidence type="ECO:0000313" key="3">
    <source>
        <dbReference type="EMBL" id="KAJ6637387.1"/>
    </source>
</evidence>
<keyword evidence="1 3" id="KW-0560">Oxidoreductase</keyword>
<evidence type="ECO:0000313" key="4">
    <source>
        <dbReference type="Proteomes" id="UP001151699"/>
    </source>
</evidence>
<dbReference type="Pfam" id="PF03098">
    <property type="entry name" value="An_peroxidase"/>
    <property type="match status" value="1"/>
</dbReference>
<dbReference type="FunFam" id="1.10.640.10:FF:000009">
    <property type="entry name" value="Peroxidase, isoform B"/>
    <property type="match status" value="1"/>
</dbReference>
<sequence>MCPNVVIRYGRLISPKYGDGVSSPTVSLTGEELPNARLVSLLVFGERDVPDPQYTLFNMQWGQIMTHDMSMLAGSTQSTKHATRCCTDDGKLVSKSEAHKTCYPILIPKNDPAFSQVQIDCLNFVRTLTDQDQNCDNSHIQAEQLTVVTAFMDLSLVYGNSEQQNQPIRAFQGGRMVVVERDGYEWPPQASNATSSCEAQTRDEICYLTGDVRTNQNPGLAILQIILLREHNRIADVLQHLNPHWDDELTFQEARRINIAQYQHISYYEWLPIFLGTENMLKNRLIYKTKPGSYVNDYDPTIDPSVLNSHATAAFRYFHSQIEGRLDLISEIRSSTGALRLSDWFNRPAIIEANDNYDSLTRGHATQPEELTDINFDAEIKHFLFRMNRPFGQDLRAIDIQRNRDHGLASYNDYREFCGLRRAHDWNDFLDLISPESVAQLQSLYSTIEDVDLTVGGSLEAHVEGALAGPTFLCILTEQFFRTRVGDRYFYEEGEKDVAFSRGQLSEIRKASIARLICDNSNHIQTIQPSAFLRVSKTNELTSCSNIPIVDLSQWKDLSVPNIQYHHYKDYGLKK</sequence>
<keyword evidence="1 3" id="KW-0575">Peroxidase</keyword>
<dbReference type="GO" id="GO:0006979">
    <property type="term" value="P:response to oxidative stress"/>
    <property type="evidence" value="ECO:0007669"/>
    <property type="project" value="InterPro"/>
</dbReference>
<dbReference type="InterPro" id="IPR010255">
    <property type="entry name" value="Haem_peroxidase_sf"/>
</dbReference>
<dbReference type="GO" id="GO:0004601">
    <property type="term" value="F:peroxidase activity"/>
    <property type="evidence" value="ECO:0007669"/>
    <property type="project" value="UniProtKB-KW"/>
</dbReference>
<protein>
    <submittedName>
        <fullName evidence="3">Peroxidase</fullName>
    </submittedName>
</protein>
<organism evidence="3 4">
    <name type="scientific">Pseudolycoriella hygida</name>
    <dbReference type="NCBI Taxonomy" id="35572"/>
    <lineage>
        <taxon>Eukaryota</taxon>
        <taxon>Metazoa</taxon>
        <taxon>Ecdysozoa</taxon>
        <taxon>Arthropoda</taxon>
        <taxon>Hexapoda</taxon>
        <taxon>Insecta</taxon>
        <taxon>Pterygota</taxon>
        <taxon>Neoptera</taxon>
        <taxon>Endopterygota</taxon>
        <taxon>Diptera</taxon>
        <taxon>Nematocera</taxon>
        <taxon>Sciaroidea</taxon>
        <taxon>Sciaridae</taxon>
        <taxon>Pseudolycoriella</taxon>
    </lineage>
</organism>
<keyword evidence="2" id="KW-0408">Iron</keyword>
<keyword evidence="2" id="KW-0349">Heme</keyword>
<dbReference type="CDD" id="cd09823">
    <property type="entry name" value="peroxinectin_like"/>
    <property type="match status" value="1"/>
</dbReference>
<dbReference type="GO" id="GO:0046872">
    <property type="term" value="F:metal ion binding"/>
    <property type="evidence" value="ECO:0007669"/>
    <property type="project" value="UniProtKB-KW"/>
</dbReference>
<accession>A0A9Q0MSX3</accession>
<dbReference type="PANTHER" id="PTHR11475:SF86">
    <property type="entry name" value="PEROXIDASE"/>
    <property type="match status" value="1"/>
</dbReference>
<name>A0A9Q0MSX3_9DIPT</name>